<dbReference type="InParanoid" id="B5YN93"/>
<dbReference type="AlphaFoldDB" id="B5YN93"/>
<dbReference type="EMBL" id="CP001160">
    <property type="protein sequence ID" value="ACI64946.1"/>
    <property type="molecule type" value="Genomic_DNA"/>
</dbReference>
<sequence length="1201" mass="133458">MKIQHTEDGNVLIGRTIPFNYNESMLNSYNKIITIKGWPVEQNTRWIESRIRSTLSGGADGSINPVVYWGKDVAREIITIEFQSEDAAERAWDNLVQMATNDENKQATFRLVKNQAGREGYTLHAGDVTLTVCPMVLPEVDQVDDVELLTRTPESACEDTYKQKISDNLQQLTNDRASNAITTNLKRVPDALTTVDITPTVPRTRSLKTIRALSHKWWTDGTATPSLRQCIDAMDQLFKEHSALPHPSREWLHEYTRFTKHGKSQKKNRSDHFVPLELEQRKQLLKDVASLVSCTKASIDQGIIRALGGRDGYLLSEFLSRALLIYSESPPPDTRQGSSDDDRAENDEVASEASISPYEACLEAFDIVHNLNLYEHQSHYSYAIRAACHEYRWEEAANLFLSQIDSSDSNEMVTGGFLPVDSSLGWDKPLEIGLYAIARDAWYKMKTNTDGDDDSDSLPSKRVFDAAMKMCMISPSGQDNYVLAAGAALGRAGLWSDCLDFATEPSRISTFGPLTSLLFFLLKSIAAAAILSCIESSRSAEAVGVYEYFMSGNQGTASEWQWAGGSLTAAKPLCRDLALRAMGGVSGGGYSRDAMLLFCEIMDEDIPISRDALLGLMQSFEHDGDVQSSIKLLEAYIDSQFCMGELNWRIVNSVLGLDNDDSVDNYALAKSDRAELLSDLVASTMRTCNRDGQFGLSLLLCSIANTFVDRDLPMIDESMPWATDENVAKAILGQKILLDNQRLRHIADNLTETTPTSTGQYSTTAEAWLNAFAAISNVLFAKDKIHAETSDLTCEDRLLFERGLSGAMEYCIESNQPSAALHLYSHAIEALQSKKDTSLTERVKTFFDLGTRSDPHPGSELFEGNGDLSLKDIHLSDPLLSAVLRAYTGMGKPEKAQALFYEGTSHLDGCNEMPESMNSALEALLEIDVDEALLFFETMDEACLAPSTFLAIARCFMRNEMWPQVGDIYNKARRCGCVSEELGLIAMQAVSEAELLNGKIVVLRKIARDVSNLIGMNNKEWIAARYWNIKRYAGFHHARLLMHWNDPSTSSKEELLFAINEMRHCINNGILTKNAPLICIVKQGELYTADDGTRDASNLTERQQRSAINIILEACAEANRSGLMKRYNFTAEATRSLRALKGDRECIALVRGLIASKDKCRHRLAMEQAIYAASETGDNESLDLIVSAFERSGYDTSLLNL</sequence>
<dbReference type="RefSeq" id="XP_002296229.1">
    <property type="nucleotide sequence ID" value="XM_002296193.1"/>
</dbReference>
<dbReference type="OMA" id="EWQWAGG"/>
<evidence type="ECO:0000313" key="2">
    <source>
        <dbReference type="EMBL" id="ACI64946.1"/>
    </source>
</evidence>
<evidence type="ECO:0000313" key="3">
    <source>
        <dbReference type="Proteomes" id="UP000001449"/>
    </source>
</evidence>
<gene>
    <name evidence="2" type="ORF">THAPS_7066</name>
</gene>
<organism evidence="2 3">
    <name type="scientific">Thalassiosira pseudonana</name>
    <name type="common">Marine diatom</name>
    <name type="synonym">Cyclotella nana</name>
    <dbReference type="NCBI Taxonomy" id="35128"/>
    <lineage>
        <taxon>Eukaryota</taxon>
        <taxon>Sar</taxon>
        <taxon>Stramenopiles</taxon>
        <taxon>Ochrophyta</taxon>
        <taxon>Bacillariophyta</taxon>
        <taxon>Coscinodiscophyceae</taxon>
        <taxon>Thalassiosirophycidae</taxon>
        <taxon>Thalassiosirales</taxon>
        <taxon>Thalassiosiraceae</taxon>
        <taxon>Thalassiosira</taxon>
    </lineage>
</organism>
<dbReference type="Proteomes" id="UP000001449">
    <property type="component" value="Chromosome 7"/>
</dbReference>
<reference evidence="2 3" key="2">
    <citation type="journal article" date="2008" name="Nature">
        <title>The Phaeodactylum genome reveals the evolutionary history of diatom genomes.</title>
        <authorList>
            <person name="Bowler C."/>
            <person name="Allen A.E."/>
            <person name="Badger J.H."/>
            <person name="Grimwood J."/>
            <person name="Jabbari K."/>
            <person name="Kuo A."/>
            <person name="Maheswari U."/>
            <person name="Martens C."/>
            <person name="Maumus F."/>
            <person name="Otillar R.P."/>
            <person name="Rayko E."/>
            <person name="Salamov A."/>
            <person name="Vandepoele K."/>
            <person name="Beszteri B."/>
            <person name="Gruber A."/>
            <person name="Heijde M."/>
            <person name="Katinka M."/>
            <person name="Mock T."/>
            <person name="Valentin K."/>
            <person name="Verret F."/>
            <person name="Berges J.A."/>
            <person name="Brownlee C."/>
            <person name="Cadoret J.P."/>
            <person name="Chiovitti A."/>
            <person name="Choi C.J."/>
            <person name="Coesel S."/>
            <person name="De Martino A."/>
            <person name="Detter J.C."/>
            <person name="Durkin C."/>
            <person name="Falciatore A."/>
            <person name="Fournet J."/>
            <person name="Haruta M."/>
            <person name="Huysman M.J."/>
            <person name="Jenkins B.D."/>
            <person name="Jiroutova K."/>
            <person name="Jorgensen R.E."/>
            <person name="Joubert Y."/>
            <person name="Kaplan A."/>
            <person name="Kroger N."/>
            <person name="Kroth P.G."/>
            <person name="La Roche J."/>
            <person name="Lindquist E."/>
            <person name="Lommer M."/>
            <person name="Martin-Jezequel V."/>
            <person name="Lopez P.J."/>
            <person name="Lucas S."/>
            <person name="Mangogna M."/>
            <person name="McGinnis K."/>
            <person name="Medlin L.K."/>
            <person name="Montsant A."/>
            <person name="Oudot-Le Secq M.P."/>
            <person name="Napoli C."/>
            <person name="Obornik M."/>
            <person name="Parker M.S."/>
            <person name="Petit J.L."/>
            <person name="Porcel B.M."/>
            <person name="Poulsen N."/>
            <person name="Robison M."/>
            <person name="Rychlewski L."/>
            <person name="Rynearson T.A."/>
            <person name="Schmutz J."/>
            <person name="Shapiro H."/>
            <person name="Siaut M."/>
            <person name="Stanley M."/>
            <person name="Sussman M.R."/>
            <person name="Taylor A.R."/>
            <person name="Vardi A."/>
            <person name="von Dassow P."/>
            <person name="Vyverman W."/>
            <person name="Willis A."/>
            <person name="Wyrwicz L.S."/>
            <person name="Rokhsar D.S."/>
            <person name="Weissenbach J."/>
            <person name="Armbrust E.V."/>
            <person name="Green B.R."/>
            <person name="Van de Peer Y."/>
            <person name="Grigoriev I.V."/>
        </authorList>
    </citation>
    <scope>NUCLEOTIDE SEQUENCE [LARGE SCALE GENOMIC DNA]</scope>
    <source>
        <strain evidence="2 3">CCMP1335</strain>
    </source>
</reference>
<accession>B5YN93</accession>
<dbReference type="KEGG" id="tps:THAPS_7066"/>
<dbReference type="PaxDb" id="35128-Thaps7066"/>
<dbReference type="Gene3D" id="1.25.40.10">
    <property type="entry name" value="Tetratricopeptide repeat domain"/>
    <property type="match status" value="1"/>
</dbReference>
<dbReference type="GeneID" id="7447087"/>
<dbReference type="InterPro" id="IPR011990">
    <property type="entry name" value="TPR-like_helical_dom_sf"/>
</dbReference>
<protein>
    <submittedName>
        <fullName evidence="2">Uncharacterized protein</fullName>
    </submittedName>
</protein>
<dbReference type="HOGENOM" id="CLU_270814_0_0_1"/>
<reference evidence="2 3" key="1">
    <citation type="journal article" date="2004" name="Science">
        <title>The genome of the diatom Thalassiosira pseudonana: ecology, evolution, and metabolism.</title>
        <authorList>
            <person name="Armbrust E.V."/>
            <person name="Berges J.A."/>
            <person name="Bowler C."/>
            <person name="Green B.R."/>
            <person name="Martinez D."/>
            <person name="Putnam N.H."/>
            <person name="Zhou S."/>
            <person name="Allen A.E."/>
            <person name="Apt K.E."/>
            <person name="Bechner M."/>
            <person name="Brzezinski M.A."/>
            <person name="Chaal B.K."/>
            <person name="Chiovitti A."/>
            <person name="Davis A.K."/>
            <person name="Demarest M.S."/>
            <person name="Detter J.C."/>
            <person name="Glavina T."/>
            <person name="Goodstein D."/>
            <person name="Hadi M.Z."/>
            <person name="Hellsten U."/>
            <person name="Hildebrand M."/>
            <person name="Jenkins B.D."/>
            <person name="Jurka J."/>
            <person name="Kapitonov V.V."/>
            <person name="Kroger N."/>
            <person name="Lau W.W."/>
            <person name="Lane T.W."/>
            <person name="Larimer F.W."/>
            <person name="Lippmeier J.C."/>
            <person name="Lucas S."/>
            <person name="Medina M."/>
            <person name="Montsant A."/>
            <person name="Obornik M."/>
            <person name="Parker M.S."/>
            <person name="Palenik B."/>
            <person name="Pazour G.J."/>
            <person name="Richardson P.M."/>
            <person name="Rynearson T.A."/>
            <person name="Saito M.A."/>
            <person name="Schwartz D.C."/>
            <person name="Thamatrakoln K."/>
            <person name="Valentin K."/>
            <person name="Vardi A."/>
            <person name="Wilkerson F.P."/>
            <person name="Rokhsar D.S."/>
        </authorList>
    </citation>
    <scope>NUCLEOTIDE SEQUENCE [LARGE SCALE GENOMIC DNA]</scope>
    <source>
        <strain evidence="2 3">CCMP1335</strain>
    </source>
</reference>
<name>B5YN93_THAPS</name>
<evidence type="ECO:0000256" key="1">
    <source>
        <dbReference type="SAM" id="MobiDB-lite"/>
    </source>
</evidence>
<feature type="region of interest" description="Disordered" evidence="1">
    <location>
        <begin position="329"/>
        <end position="352"/>
    </location>
</feature>
<keyword evidence="3" id="KW-1185">Reference proteome</keyword>
<dbReference type="eggNOG" id="ENOG502SN1N">
    <property type="taxonomic scope" value="Eukaryota"/>
</dbReference>
<proteinExistence type="predicted"/>